<dbReference type="Pfam" id="PF02771">
    <property type="entry name" value="Acyl-CoA_dh_N"/>
    <property type="match status" value="1"/>
</dbReference>
<proteinExistence type="inferred from homology"/>
<dbReference type="GO" id="GO:0003995">
    <property type="term" value="F:acyl-CoA dehydrogenase activity"/>
    <property type="evidence" value="ECO:0007669"/>
    <property type="project" value="TreeGrafter"/>
</dbReference>
<dbReference type="Pfam" id="PF00441">
    <property type="entry name" value="Acyl-CoA_dh_1"/>
    <property type="match status" value="1"/>
</dbReference>
<dbReference type="InterPro" id="IPR037069">
    <property type="entry name" value="AcylCoA_DH/ox_N_sf"/>
</dbReference>
<evidence type="ECO:0000256" key="4">
    <source>
        <dbReference type="ARBA" id="ARBA00022827"/>
    </source>
</evidence>
<keyword evidence="3" id="KW-0285">Flavoprotein</keyword>
<dbReference type="InterPro" id="IPR013786">
    <property type="entry name" value="AcylCoA_DH/ox_N"/>
</dbReference>
<dbReference type="AlphaFoldDB" id="A0A318LLJ9"/>
<evidence type="ECO:0000313" key="9">
    <source>
        <dbReference type="Proteomes" id="UP000247892"/>
    </source>
</evidence>
<comment type="similarity">
    <text evidence="2">Belongs to the acyl-CoA dehydrogenase family.</text>
</comment>
<evidence type="ECO:0000259" key="7">
    <source>
        <dbReference type="Pfam" id="PF02771"/>
    </source>
</evidence>
<evidence type="ECO:0000256" key="2">
    <source>
        <dbReference type="ARBA" id="ARBA00009347"/>
    </source>
</evidence>
<name>A0A318LLJ9_9PSEU</name>
<dbReference type="PANTHER" id="PTHR43884:SF20">
    <property type="entry name" value="ACYL-COA DEHYDROGENASE FADE28"/>
    <property type="match status" value="1"/>
</dbReference>
<dbReference type="SUPFAM" id="SSF56645">
    <property type="entry name" value="Acyl-CoA dehydrogenase NM domain-like"/>
    <property type="match status" value="1"/>
</dbReference>
<dbReference type="CDD" id="cd00567">
    <property type="entry name" value="ACAD"/>
    <property type="match status" value="1"/>
</dbReference>
<dbReference type="PANTHER" id="PTHR43884">
    <property type="entry name" value="ACYL-COA DEHYDROGENASE"/>
    <property type="match status" value="1"/>
</dbReference>
<dbReference type="RefSeq" id="WP_110335337.1">
    <property type="nucleotide sequence ID" value="NZ_MASU01000005.1"/>
</dbReference>
<dbReference type="Gene3D" id="1.20.140.10">
    <property type="entry name" value="Butyryl-CoA Dehydrogenase, subunit A, domain 3"/>
    <property type="match status" value="1"/>
</dbReference>
<dbReference type="EMBL" id="MASU01000005">
    <property type="protein sequence ID" value="PXY35343.1"/>
    <property type="molecule type" value="Genomic_DNA"/>
</dbReference>
<dbReference type="Gene3D" id="2.40.110.10">
    <property type="entry name" value="Butyryl-CoA Dehydrogenase, subunit A, domain 2"/>
    <property type="match status" value="1"/>
</dbReference>
<protein>
    <submittedName>
        <fullName evidence="8">Acyl-CoA dehydrogenase</fullName>
    </submittedName>
</protein>
<keyword evidence="4" id="KW-0274">FAD</keyword>
<evidence type="ECO:0000256" key="1">
    <source>
        <dbReference type="ARBA" id="ARBA00001974"/>
    </source>
</evidence>
<dbReference type="InterPro" id="IPR046373">
    <property type="entry name" value="Acyl-CoA_Oxase/DH_mid-dom_sf"/>
</dbReference>
<feature type="domain" description="Acyl-CoA dehydrogenase/oxidase N-terminal" evidence="7">
    <location>
        <begin position="7"/>
        <end position="117"/>
    </location>
</feature>
<dbReference type="InterPro" id="IPR009100">
    <property type="entry name" value="AcylCoA_DH/oxidase_NM_dom_sf"/>
</dbReference>
<dbReference type="Proteomes" id="UP000247892">
    <property type="component" value="Unassembled WGS sequence"/>
</dbReference>
<gene>
    <name evidence="8" type="ORF">BA062_07275</name>
</gene>
<comment type="cofactor">
    <cofactor evidence="1">
        <name>FAD</name>
        <dbReference type="ChEBI" id="CHEBI:57692"/>
    </cofactor>
</comment>
<comment type="caution">
    <text evidence="8">The sequence shown here is derived from an EMBL/GenBank/DDBJ whole genome shotgun (WGS) entry which is preliminary data.</text>
</comment>
<keyword evidence="9" id="KW-1185">Reference proteome</keyword>
<organism evidence="8 9">
    <name type="scientific">Prauserella flavalba</name>
    <dbReference type="NCBI Taxonomy" id="1477506"/>
    <lineage>
        <taxon>Bacteria</taxon>
        <taxon>Bacillati</taxon>
        <taxon>Actinomycetota</taxon>
        <taxon>Actinomycetes</taxon>
        <taxon>Pseudonocardiales</taxon>
        <taxon>Pseudonocardiaceae</taxon>
        <taxon>Prauserella</taxon>
    </lineage>
</organism>
<dbReference type="Gene3D" id="1.10.540.10">
    <property type="entry name" value="Acyl-CoA dehydrogenase/oxidase, N-terminal domain"/>
    <property type="match status" value="1"/>
</dbReference>
<accession>A0A318LLJ9</accession>
<evidence type="ECO:0000313" key="8">
    <source>
        <dbReference type="EMBL" id="PXY35343.1"/>
    </source>
</evidence>
<evidence type="ECO:0000256" key="5">
    <source>
        <dbReference type="ARBA" id="ARBA00023002"/>
    </source>
</evidence>
<dbReference type="InterPro" id="IPR009075">
    <property type="entry name" value="AcylCo_DH/oxidase_C"/>
</dbReference>
<dbReference type="InterPro" id="IPR036250">
    <property type="entry name" value="AcylCo_DH-like_C"/>
</dbReference>
<dbReference type="OrthoDB" id="3663644at2"/>
<dbReference type="GO" id="GO:0050660">
    <property type="term" value="F:flavin adenine dinucleotide binding"/>
    <property type="evidence" value="ECO:0007669"/>
    <property type="project" value="InterPro"/>
</dbReference>
<reference evidence="8 9" key="1">
    <citation type="submission" date="2016-07" db="EMBL/GenBank/DDBJ databases">
        <title>Draft genome sequence of Prauserella sp. YIM 121212, isolated from alkaline soil.</title>
        <authorList>
            <person name="Ruckert C."/>
            <person name="Albersmeier A."/>
            <person name="Jiang C.-L."/>
            <person name="Jiang Y."/>
            <person name="Kalinowski J."/>
            <person name="Schneider O."/>
            <person name="Winkler A."/>
            <person name="Zotchev S.B."/>
        </authorList>
    </citation>
    <scope>NUCLEOTIDE SEQUENCE [LARGE SCALE GENOMIC DNA]</scope>
    <source>
        <strain evidence="8 9">YIM 121212</strain>
    </source>
</reference>
<evidence type="ECO:0000259" key="6">
    <source>
        <dbReference type="Pfam" id="PF00441"/>
    </source>
</evidence>
<sequence>MRITPNAEAEELRSIVREFLGRYGDTEAVYRELAGERGWDPAVWSRLGAELGAVTLDVPAALGGSGATFREVAVVAEELGRSLVRLPWFGTAVLAVGALLAAEGPVRDELLTRLATGPATATLAYQEHSPVTAVRSGPGWRLDGTKTLVVEGASAELLLVTAGDDLFAVEGDAPGLTREPLRAMDPNRQLATVILDGAEATLVGRADLGRVRARAIAALACEQSGGAAAALDLSCRYAGDRIQFGRPIATFQAIKHRCADMAVHVEAARSASLWAAGAVADGAPDVEQAAAAAALTCGEAYTWVAAETVQVHGGIGFTWEHPAHLHVRRAATSAVLFGQPHEHREELLGALGV</sequence>
<dbReference type="SUPFAM" id="SSF47203">
    <property type="entry name" value="Acyl-CoA dehydrogenase C-terminal domain-like"/>
    <property type="match status" value="1"/>
</dbReference>
<keyword evidence="5" id="KW-0560">Oxidoreductase</keyword>
<evidence type="ECO:0000256" key="3">
    <source>
        <dbReference type="ARBA" id="ARBA00022630"/>
    </source>
</evidence>
<feature type="domain" description="Acyl-CoA dehydrogenase/oxidase C-terminal" evidence="6">
    <location>
        <begin position="218"/>
        <end position="339"/>
    </location>
</feature>